<feature type="chain" id="PRO_5046903645" description="Glycoside hydrolase family 5 domain-containing protein" evidence="2">
    <location>
        <begin position="28"/>
        <end position="370"/>
    </location>
</feature>
<comment type="caution">
    <text evidence="3">The sequence shown here is derived from an EMBL/GenBank/DDBJ whole genome shotgun (WGS) entry which is preliminary data.</text>
</comment>
<dbReference type="SUPFAM" id="SSF51445">
    <property type="entry name" value="(Trans)glycosidases"/>
    <property type="match status" value="1"/>
</dbReference>
<evidence type="ECO:0000313" key="4">
    <source>
        <dbReference type="Proteomes" id="UP001242480"/>
    </source>
</evidence>
<reference evidence="3 4" key="1">
    <citation type="submission" date="2023-07" db="EMBL/GenBank/DDBJ databases">
        <title>Genomic Encyclopedia of Type Strains, Phase IV (KMG-IV): sequencing the most valuable type-strain genomes for metagenomic binning, comparative biology and taxonomic classification.</title>
        <authorList>
            <person name="Goeker M."/>
        </authorList>
    </citation>
    <scope>NUCLEOTIDE SEQUENCE [LARGE SCALE GENOMIC DNA]</scope>
    <source>
        <strain evidence="3 4">DSM 19619</strain>
    </source>
</reference>
<organism evidence="3 4">
    <name type="scientific">Labrys wisconsinensis</name>
    <dbReference type="NCBI Taxonomy" id="425677"/>
    <lineage>
        <taxon>Bacteria</taxon>
        <taxon>Pseudomonadati</taxon>
        <taxon>Pseudomonadota</taxon>
        <taxon>Alphaproteobacteria</taxon>
        <taxon>Hyphomicrobiales</taxon>
        <taxon>Xanthobacteraceae</taxon>
        <taxon>Labrys</taxon>
    </lineage>
</organism>
<feature type="signal peptide" evidence="2">
    <location>
        <begin position="1"/>
        <end position="27"/>
    </location>
</feature>
<protein>
    <recommendedName>
        <fullName evidence="5">Glycoside hydrolase family 5 domain-containing protein</fullName>
    </recommendedName>
</protein>
<evidence type="ECO:0000313" key="3">
    <source>
        <dbReference type="EMBL" id="MDQ0473159.1"/>
    </source>
</evidence>
<keyword evidence="2" id="KW-0732">Signal</keyword>
<dbReference type="InterPro" id="IPR017853">
    <property type="entry name" value="GH"/>
</dbReference>
<evidence type="ECO:0000256" key="2">
    <source>
        <dbReference type="SAM" id="SignalP"/>
    </source>
</evidence>
<proteinExistence type="predicted"/>
<accession>A0ABU0JIR0</accession>
<evidence type="ECO:0000256" key="1">
    <source>
        <dbReference type="SAM" id="MobiDB-lite"/>
    </source>
</evidence>
<feature type="region of interest" description="Disordered" evidence="1">
    <location>
        <begin position="145"/>
        <end position="168"/>
    </location>
</feature>
<dbReference type="Gene3D" id="3.20.20.80">
    <property type="entry name" value="Glycosidases"/>
    <property type="match status" value="1"/>
</dbReference>
<evidence type="ECO:0008006" key="5">
    <source>
        <dbReference type="Google" id="ProtNLM"/>
    </source>
</evidence>
<dbReference type="Proteomes" id="UP001242480">
    <property type="component" value="Unassembled WGS sequence"/>
</dbReference>
<name>A0ABU0JIR0_9HYPH</name>
<dbReference type="EMBL" id="JAUSVX010000015">
    <property type="protein sequence ID" value="MDQ0473159.1"/>
    <property type="molecule type" value="Genomic_DNA"/>
</dbReference>
<sequence length="370" mass="40013">MMAGDKIIAVAGVILGAVLLSASPAQARDAVVAGVNVINPYILGASEQDAMLDAIHASGVSVIRASITLDDKGVDYAERAWKHGIRIEWLIYHFGGYDPFGKTPLSAADPDRFRATFQPIMDRLEAKGIVLAGYELGNEINLSGTNPEFARPTGRARQLGPADLESDPQGRRVAQGFRQYLKILAVLKDIRDHSALNRQTPIMTAGLGTYDQDDGPLPGWAKGDIVGIHTTLSYLRAHGLDDLVDAYAVHIYPDTKHDSAAALRRERIARYDLADCRPRASAGGKPCWVTEWGIDNDSPGCPVDDTQRARLVEEIIGDFRPYARQGRLAGLLYFAWNSAPGASSILASSVWRCGQLTKAGQLAVDAGLLR</sequence>
<gene>
    <name evidence="3" type="ORF">QO011_006193</name>
</gene>
<keyword evidence="4" id="KW-1185">Reference proteome</keyword>